<sequence>MAPTLYVWPGEWGLPSMDPSCLATILYLQLAIPGKFTVSHCMNPDLSPTGQLPFLRDGTTEVSTLPAILDHVSTERDLNALAGLSPTERAQLVAWSAHAQLNLGDLVSHVFFSVNQNWNTLTHPALAKRLPIPQRYYMPGRIRELHRPRLTTTGLWNPGADASERKPLKEVVKPRPSQSASYARAFEREKASKCGALEKARSSLDVYARRLENHKLFFSSLTTLDFIVAAHVLLLVDPPFPENILRDLLNNSYPTLVAHARHVLALATPLSVPVDEAQSFSVPSLLPTLLLAPVTA</sequence>
<dbReference type="Pfam" id="PF10568">
    <property type="entry name" value="Tom37"/>
    <property type="match status" value="1"/>
</dbReference>
<proteinExistence type="predicted"/>
<keyword evidence="2" id="KW-0813">Transport</keyword>
<keyword evidence="5" id="KW-0496">Mitochondrion</keyword>
<dbReference type="GO" id="GO:0001401">
    <property type="term" value="C:SAM complex"/>
    <property type="evidence" value="ECO:0007669"/>
    <property type="project" value="InterPro"/>
</dbReference>
<dbReference type="CDD" id="cd03054">
    <property type="entry name" value="GST_N_Metaxin"/>
    <property type="match status" value="1"/>
</dbReference>
<dbReference type="PANTHER" id="PTHR12289:SF41">
    <property type="entry name" value="FAILED AXON CONNECTIONS-RELATED"/>
    <property type="match status" value="1"/>
</dbReference>
<gene>
    <name evidence="8" type="ORF">SCHCODRAFT_105259</name>
</gene>
<dbReference type="VEuPathDB" id="FungiDB:SCHCODRAFT_02526069"/>
<dbReference type="PANTHER" id="PTHR12289">
    <property type="entry name" value="METAXIN RELATED"/>
    <property type="match status" value="1"/>
</dbReference>
<reference evidence="8 9" key="1">
    <citation type="journal article" date="2010" name="Nat. Biotechnol.">
        <title>Genome sequence of the model mushroom Schizophyllum commune.</title>
        <authorList>
            <person name="Ohm R.A."/>
            <person name="de Jong J.F."/>
            <person name="Lugones L.G."/>
            <person name="Aerts A."/>
            <person name="Kothe E."/>
            <person name="Stajich J.E."/>
            <person name="de Vries R.P."/>
            <person name="Record E."/>
            <person name="Levasseur A."/>
            <person name="Baker S.E."/>
            <person name="Bartholomew K.A."/>
            <person name="Coutinho P.M."/>
            <person name="Erdmann S."/>
            <person name="Fowler T.J."/>
            <person name="Gathman A.C."/>
            <person name="Lombard V."/>
            <person name="Henrissat B."/>
            <person name="Knabe N."/>
            <person name="Kuees U."/>
            <person name="Lilly W.W."/>
            <person name="Lindquist E."/>
            <person name="Lucas S."/>
            <person name="Magnuson J.K."/>
            <person name="Piumi F."/>
            <person name="Raudaskoski M."/>
            <person name="Salamov A."/>
            <person name="Schmutz J."/>
            <person name="Schwarze F.W.M.R."/>
            <person name="vanKuyk P.A."/>
            <person name="Horton J.S."/>
            <person name="Grigoriev I.V."/>
            <person name="Woesten H.A.B."/>
        </authorList>
    </citation>
    <scope>NUCLEOTIDE SEQUENCE [LARGE SCALE GENOMIC DNA]</scope>
    <source>
        <strain evidence="9">H4-8 / FGSC 9210</strain>
    </source>
</reference>
<protein>
    <recommendedName>
        <fullName evidence="7">Mitochondrial outer membrane transport complex Sam37/metaxin N-terminal domain-containing protein</fullName>
    </recommendedName>
</protein>
<keyword evidence="3" id="KW-1000">Mitochondrion outer membrane</keyword>
<organism evidence="9">
    <name type="scientific">Schizophyllum commune (strain H4-8 / FGSC 9210)</name>
    <name type="common">Split gill fungus</name>
    <dbReference type="NCBI Taxonomy" id="578458"/>
    <lineage>
        <taxon>Eukaryota</taxon>
        <taxon>Fungi</taxon>
        <taxon>Dikarya</taxon>
        <taxon>Basidiomycota</taxon>
        <taxon>Agaricomycotina</taxon>
        <taxon>Agaricomycetes</taxon>
        <taxon>Agaricomycetidae</taxon>
        <taxon>Agaricales</taxon>
        <taxon>Schizophyllaceae</taxon>
        <taxon>Schizophyllum</taxon>
    </lineage>
</organism>
<evidence type="ECO:0000256" key="2">
    <source>
        <dbReference type="ARBA" id="ARBA00022448"/>
    </source>
</evidence>
<evidence type="ECO:0000313" key="8">
    <source>
        <dbReference type="EMBL" id="EFJ00890.1"/>
    </source>
</evidence>
<dbReference type="FunCoup" id="D8PVN5">
    <property type="interactions" value="144"/>
</dbReference>
<dbReference type="InParanoid" id="D8PVN5"/>
<evidence type="ECO:0000256" key="5">
    <source>
        <dbReference type="ARBA" id="ARBA00023128"/>
    </source>
</evidence>
<dbReference type="eggNOG" id="KOG3028">
    <property type="taxonomic scope" value="Eukaryota"/>
</dbReference>
<dbReference type="KEGG" id="scm:SCHCO_02526069"/>
<dbReference type="EMBL" id="GL377303">
    <property type="protein sequence ID" value="EFJ00890.1"/>
    <property type="molecule type" value="Genomic_DNA"/>
</dbReference>
<dbReference type="AlphaFoldDB" id="D8PVN5"/>
<dbReference type="InterPro" id="IPR050931">
    <property type="entry name" value="Mito_Protein_Transport_Metaxin"/>
</dbReference>
<evidence type="ECO:0000313" key="9">
    <source>
        <dbReference type="Proteomes" id="UP000007431"/>
    </source>
</evidence>
<evidence type="ECO:0000256" key="1">
    <source>
        <dbReference type="ARBA" id="ARBA00004294"/>
    </source>
</evidence>
<evidence type="ECO:0000256" key="6">
    <source>
        <dbReference type="ARBA" id="ARBA00023136"/>
    </source>
</evidence>
<keyword evidence="6" id="KW-0472">Membrane</keyword>
<dbReference type="HOGENOM" id="CLU_032751_2_0_1"/>
<evidence type="ECO:0000256" key="4">
    <source>
        <dbReference type="ARBA" id="ARBA00022927"/>
    </source>
</evidence>
<evidence type="ECO:0000256" key="3">
    <source>
        <dbReference type="ARBA" id="ARBA00022787"/>
    </source>
</evidence>
<dbReference type="GO" id="GO:0015031">
    <property type="term" value="P:protein transport"/>
    <property type="evidence" value="ECO:0007669"/>
    <property type="project" value="UniProtKB-KW"/>
</dbReference>
<name>D8PVN5_SCHCM</name>
<keyword evidence="4" id="KW-0653">Protein transport</keyword>
<dbReference type="RefSeq" id="XP_003035792.1">
    <property type="nucleotide sequence ID" value="XM_003035746.1"/>
</dbReference>
<dbReference type="OrthoDB" id="5835136at2759"/>
<dbReference type="OMA" id="GYMVHVG"/>
<dbReference type="Proteomes" id="UP000007431">
    <property type="component" value="Unassembled WGS sequence"/>
</dbReference>
<feature type="non-terminal residue" evidence="8">
    <location>
        <position position="296"/>
    </location>
</feature>
<comment type="subcellular location">
    <subcellularLocation>
        <location evidence="1">Mitochondrion outer membrane</location>
    </subcellularLocation>
</comment>
<dbReference type="STRING" id="578458.D8PVN5"/>
<keyword evidence="9" id="KW-1185">Reference proteome</keyword>
<evidence type="ECO:0000259" key="7">
    <source>
        <dbReference type="Pfam" id="PF10568"/>
    </source>
</evidence>
<feature type="domain" description="Mitochondrial outer membrane transport complex Sam37/metaxin N-terminal" evidence="7">
    <location>
        <begin position="21"/>
        <end position="143"/>
    </location>
</feature>
<dbReference type="GeneID" id="9595500"/>
<dbReference type="InterPro" id="IPR019564">
    <property type="entry name" value="Sam37/metaxin_N"/>
</dbReference>
<accession>D8PVN5</accession>
<dbReference type="GO" id="GO:0007005">
    <property type="term" value="P:mitochondrion organization"/>
    <property type="evidence" value="ECO:0007669"/>
    <property type="project" value="TreeGrafter"/>
</dbReference>